<name>W7DSS2_BIPV3</name>
<proteinExistence type="predicted"/>
<gene>
    <name evidence="2" type="ORF">COCVIDRAFT_31543</name>
</gene>
<feature type="compositionally biased region" description="Polar residues" evidence="1">
    <location>
        <begin position="62"/>
        <end position="74"/>
    </location>
</feature>
<evidence type="ECO:0000256" key="1">
    <source>
        <dbReference type="SAM" id="MobiDB-lite"/>
    </source>
</evidence>
<dbReference type="EMBL" id="KI968857">
    <property type="protein sequence ID" value="EUN21238.1"/>
    <property type="molecule type" value="Genomic_DNA"/>
</dbReference>
<evidence type="ECO:0000313" key="3">
    <source>
        <dbReference type="Proteomes" id="UP000054337"/>
    </source>
</evidence>
<dbReference type="AlphaFoldDB" id="W7DSS2"/>
<dbReference type="HOGENOM" id="CLU_466169_0_0_1"/>
<feature type="compositionally biased region" description="Acidic residues" evidence="1">
    <location>
        <begin position="464"/>
        <end position="473"/>
    </location>
</feature>
<dbReference type="Proteomes" id="UP000054337">
    <property type="component" value="Unassembled WGS sequence"/>
</dbReference>
<reference evidence="2 3" key="1">
    <citation type="journal article" date="2013" name="PLoS Genet.">
        <title>Comparative genome structure, secondary metabolite, and effector coding capacity across Cochliobolus pathogens.</title>
        <authorList>
            <person name="Condon B.J."/>
            <person name="Leng Y."/>
            <person name="Wu D."/>
            <person name="Bushley K.E."/>
            <person name="Ohm R.A."/>
            <person name="Otillar R."/>
            <person name="Martin J."/>
            <person name="Schackwitz W."/>
            <person name="Grimwood J."/>
            <person name="MohdZainudin N."/>
            <person name="Xue C."/>
            <person name="Wang R."/>
            <person name="Manning V.A."/>
            <person name="Dhillon B."/>
            <person name="Tu Z.J."/>
            <person name="Steffenson B.J."/>
            <person name="Salamov A."/>
            <person name="Sun H."/>
            <person name="Lowry S."/>
            <person name="LaButti K."/>
            <person name="Han J."/>
            <person name="Copeland A."/>
            <person name="Lindquist E."/>
            <person name="Barry K."/>
            <person name="Schmutz J."/>
            <person name="Baker S.E."/>
            <person name="Ciuffetti L.M."/>
            <person name="Grigoriev I.V."/>
            <person name="Zhong S."/>
            <person name="Turgeon B.G."/>
        </authorList>
    </citation>
    <scope>NUCLEOTIDE SEQUENCE [LARGE SCALE GENOMIC DNA]</scope>
    <source>
        <strain evidence="2 3">FI3</strain>
    </source>
</reference>
<dbReference type="RefSeq" id="XP_014550815.1">
    <property type="nucleotide sequence ID" value="XM_014695329.1"/>
</dbReference>
<feature type="compositionally biased region" description="Acidic residues" evidence="1">
    <location>
        <begin position="45"/>
        <end position="54"/>
    </location>
</feature>
<organism evidence="2 3">
    <name type="scientific">Bipolaris victoriae (strain FI3)</name>
    <name type="common">Victoria blight of oats agent</name>
    <name type="synonym">Cochliobolus victoriae</name>
    <dbReference type="NCBI Taxonomy" id="930091"/>
    <lineage>
        <taxon>Eukaryota</taxon>
        <taxon>Fungi</taxon>
        <taxon>Dikarya</taxon>
        <taxon>Ascomycota</taxon>
        <taxon>Pezizomycotina</taxon>
        <taxon>Dothideomycetes</taxon>
        <taxon>Pleosporomycetidae</taxon>
        <taxon>Pleosporales</taxon>
        <taxon>Pleosporineae</taxon>
        <taxon>Pleosporaceae</taxon>
        <taxon>Bipolaris</taxon>
    </lineage>
</organism>
<feature type="region of interest" description="Disordered" evidence="1">
    <location>
        <begin position="464"/>
        <end position="484"/>
    </location>
</feature>
<accession>W7DSS2</accession>
<sequence>MPSQNSLSPYTAEADAATSKKRPLSLDTSSSAVKRPKTKGGFVLDSDDSDENDVNEMKDYVCTSQRSSSPQVTSQKKPTLKPLPTKQLDKSHIRALLGKNKKLDQNKRQALSPSPAQQPLQRSVSTAAHSVLPVPIKSRQENLVPEKQNGKAKVSQKSGRTLPMSTEMGISKQLNAVKSGSRVAIFETTEENPSAIQGVRPTTFDRQLNSDSNPKRPAFSSFEKYTQLPESITSPSKQLLPKVEADGVPCGGDVNNATPKKQKIFLASTSMDKKASKERAAFTPASSAVSEMGSAVDADKVSPPVVRFGTPGTRANSGKALDLSQSLGISADAIPYFEYSISQKQWCGEQDEKEALISEITVRPFTSMFDANAQADRYFQSKQQYPGYMTIEQNSKRDEHGCMVLTSTIAPFEYPTKKQHTQIYVKRDYVSELANQTPRSINDASFISDTGYILRLFKLIDSGDSDANSDAESDSGKSKVNEPVRVYCPHGRPEVYTTLQAANHAARSLQIELGHEKNPTSTITKNYQEQDLKKLNAKALALEAAGEGEDRCWHSKFNAHGLGGDTLELVVEKAGICGPRNIL</sequence>
<dbReference type="OrthoDB" id="3785701at2759"/>
<dbReference type="GeneID" id="26254811"/>
<evidence type="ECO:0000313" key="2">
    <source>
        <dbReference type="EMBL" id="EUN21238.1"/>
    </source>
</evidence>
<protein>
    <submittedName>
        <fullName evidence="2">Uncharacterized protein</fullName>
    </submittedName>
</protein>
<feature type="compositionally biased region" description="Low complexity" evidence="1">
    <location>
        <begin position="75"/>
        <end position="86"/>
    </location>
</feature>
<keyword evidence="3" id="KW-1185">Reference proteome</keyword>
<feature type="compositionally biased region" description="Polar residues" evidence="1">
    <location>
        <begin position="108"/>
        <end position="126"/>
    </location>
</feature>
<feature type="region of interest" description="Disordered" evidence="1">
    <location>
        <begin position="1"/>
        <end position="126"/>
    </location>
</feature>